<keyword evidence="6" id="KW-1185">Reference proteome</keyword>
<evidence type="ECO:0000313" key="5">
    <source>
        <dbReference type="EMBL" id="CAK8673656.1"/>
    </source>
</evidence>
<sequence length="322" mass="37783">MEELQSTGLLTDKQMETFRKLKETFATKLGQTTKGEVLKGYNIIPNFSVETTEYAYEKWSPREGDVFLVTFPKTGTHWVHEIVRQILYQDEEIYKLSKLLPAFLELPLPPCEVFDFLDELPLTRRILSTHMPAELINVEKLKHVNAKVIYVLRNPKDAIVSWYHFMQSLPADMVKDRQHMHSSGWDKYFEHVISGDYPMNSKPGEWYPEHILEWYKHKDYKNIRFLRYEDLKKDLQKEVLNLADFLEAPVSSETAETIAHKCTFDNMKEALSEEHAITKHINMRKGAVGGWKNFFTVAQSEQVDDIMREKLAATDIQFIYKI</sequence>
<evidence type="ECO:0000256" key="1">
    <source>
        <dbReference type="ARBA" id="ARBA00005771"/>
    </source>
</evidence>
<dbReference type="PANTHER" id="PTHR11783">
    <property type="entry name" value="SULFOTRANSFERASE SULT"/>
    <property type="match status" value="1"/>
</dbReference>
<evidence type="ECO:0000313" key="6">
    <source>
        <dbReference type="Proteomes" id="UP001642483"/>
    </source>
</evidence>
<keyword evidence="2 3" id="KW-0808">Transferase</keyword>
<evidence type="ECO:0000256" key="2">
    <source>
        <dbReference type="ARBA" id="ARBA00022679"/>
    </source>
</evidence>
<proteinExistence type="inferred from homology"/>
<name>A0ABP0F492_CLALP</name>
<dbReference type="EMBL" id="CAWYQH010000002">
    <property type="protein sequence ID" value="CAK8673656.1"/>
    <property type="molecule type" value="Genomic_DNA"/>
</dbReference>
<gene>
    <name evidence="5" type="ORF">CVLEPA_LOCUS3421</name>
</gene>
<reference evidence="5 6" key="1">
    <citation type="submission" date="2024-02" db="EMBL/GenBank/DDBJ databases">
        <authorList>
            <person name="Daric V."/>
            <person name="Darras S."/>
        </authorList>
    </citation>
    <scope>NUCLEOTIDE SEQUENCE [LARGE SCALE GENOMIC DNA]</scope>
</reference>
<dbReference type="InterPro" id="IPR000863">
    <property type="entry name" value="Sulfotransferase_dom"/>
</dbReference>
<comment type="caution">
    <text evidence="5">The sequence shown here is derived from an EMBL/GenBank/DDBJ whole genome shotgun (WGS) entry which is preliminary data.</text>
</comment>
<evidence type="ECO:0000259" key="4">
    <source>
        <dbReference type="Pfam" id="PF00685"/>
    </source>
</evidence>
<dbReference type="Pfam" id="PF00685">
    <property type="entry name" value="Sulfotransfer_1"/>
    <property type="match status" value="1"/>
</dbReference>
<accession>A0ABP0F492</accession>
<dbReference type="SUPFAM" id="SSF52540">
    <property type="entry name" value="P-loop containing nucleoside triphosphate hydrolases"/>
    <property type="match status" value="1"/>
</dbReference>
<comment type="similarity">
    <text evidence="1 3">Belongs to the sulfotransferase 1 family.</text>
</comment>
<organism evidence="5 6">
    <name type="scientific">Clavelina lepadiformis</name>
    <name type="common">Light-bulb sea squirt</name>
    <name type="synonym">Ascidia lepadiformis</name>
    <dbReference type="NCBI Taxonomy" id="159417"/>
    <lineage>
        <taxon>Eukaryota</taxon>
        <taxon>Metazoa</taxon>
        <taxon>Chordata</taxon>
        <taxon>Tunicata</taxon>
        <taxon>Ascidiacea</taxon>
        <taxon>Aplousobranchia</taxon>
        <taxon>Clavelinidae</taxon>
        <taxon>Clavelina</taxon>
    </lineage>
</organism>
<dbReference type="InterPro" id="IPR027417">
    <property type="entry name" value="P-loop_NTPase"/>
</dbReference>
<dbReference type="Gene3D" id="3.40.50.300">
    <property type="entry name" value="P-loop containing nucleotide triphosphate hydrolases"/>
    <property type="match status" value="1"/>
</dbReference>
<protein>
    <recommendedName>
        <fullName evidence="3">Sulfotransferase</fullName>
        <ecNumber evidence="3">2.8.2.-</ecNumber>
    </recommendedName>
</protein>
<dbReference type="Proteomes" id="UP001642483">
    <property type="component" value="Unassembled WGS sequence"/>
</dbReference>
<dbReference type="EC" id="2.8.2.-" evidence="3"/>
<feature type="domain" description="Sulfotransferase" evidence="4">
    <location>
        <begin position="64"/>
        <end position="314"/>
    </location>
</feature>
<evidence type="ECO:0000256" key="3">
    <source>
        <dbReference type="RuleBase" id="RU361155"/>
    </source>
</evidence>